<feature type="non-terminal residue" evidence="5">
    <location>
        <position position="429"/>
    </location>
</feature>
<dbReference type="EMBL" id="QJKJ01001249">
    <property type="protein sequence ID" value="RDY08576.1"/>
    <property type="molecule type" value="Genomic_DNA"/>
</dbReference>
<dbReference type="GO" id="GO:0008477">
    <property type="term" value="F:purine nucleosidase activity"/>
    <property type="evidence" value="ECO:0007669"/>
    <property type="project" value="TreeGrafter"/>
</dbReference>
<keyword evidence="2" id="KW-0378">Hydrolase</keyword>
<accession>A0A371I0L5</accession>
<dbReference type="InterPro" id="IPR023186">
    <property type="entry name" value="IUNH"/>
</dbReference>
<evidence type="ECO:0000313" key="6">
    <source>
        <dbReference type="Proteomes" id="UP000257109"/>
    </source>
</evidence>
<gene>
    <name evidence="5" type="primary">URH2</name>
    <name evidence="5" type="ORF">CR513_07175</name>
</gene>
<dbReference type="Gene3D" id="3.90.245.10">
    <property type="entry name" value="Ribonucleoside hydrolase-like"/>
    <property type="match status" value="1"/>
</dbReference>
<dbReference type="Pfam" id="PF01156">
    <property type="entry name" value="IU_nuc_hydro"/>
    <property type="match status" value="1"/>
</dbReference>
<dbReference type="GO" id="GO:0005829">
    <property type="term" value="C:cytosol"/>
    <property type="evidence" value="ECO:0007669"/>
    <property type="project" value="TreeGrafter"/>
</dbReference>
<evidence type="ECO:0000313" key="5">
    <source>
        <dbReference type="EMBL" id="RDY08576.1"/>
    </source>
</evidence>
<evidence type="ECO:0000256" key="3">
    <source>
        <dbReference type="ARBA" id="ARBA00023295"/>
    </source>
</evidence>
<dbReference type="InterPro" id="IPR036452">
    <property type="entry name" value="Ribo_hydro-like"/>
</dbReference>
<keyword evidence="3" id="KW-0326">Glycosidase</keyword>
<sequence>MAADSEPKKIIIDTDPGIDDAMAIFLALQSPEIQVIALTTIYGNVYTTLATRNALHLLEVAGRTDIPVVEGSHVTLTKGTKLRIADFVHGADGLGNQNFPPPKGKPLEESAAAFLVHQAKANPGKVTVVALGPLTNIALAIQLDPEFAKNIGQIILLGGAFAVNGNVNPAAEANIFGDPDAADVVFTSGADVLAVGINVTHQVVLTGVYLHDPTALLAAVDPSLETAKRIDKLLMVLILRSLHPNYDHVRDHILSSEQMRSMNSLITRLLRVPTITKGDGIAVENFVMRKKRGIRGMSRNGKGGCGKLICSHCGKGHLQNRCYDLIGWPDKTANTSSSDIPSNGMTGSQFISDEEYQEFLRLKSNNHAQSVASPSVSTACISHSMGSQVSWIIDLGASDHISGGNDSVFSSISSPKFPYFISLTNGSKM</sequence>
<comment type="caution">
    <text evidence="5">The sequence shown here is derived from an EMBL/GenBank/DDBJ whole genome shotgun (WGS) entry which is preliminary data.</text>
</comment>
<dbReference type="PANTHER" id="PTHR12304">
    <property type="entry name" value="INOSINE-URIDINE PREFERRING NUCLEOSIDE HYDROLASE"/>
    <property type="match status" value="1"/>
</dbReference>
<feature type="domain" description="Inosine/uridine-preferring nucleoside hydrolase" evidence="4">
    <location>
        <begin position="10"/>
        <end position="206"/>
    </location>
</feature>
<dbReference type="CDD" id="cd02650">
    <property type="entry name" value="nuc_hydro_CaPnhB"/>
    <property type="match status" value="1"/>
</dbReference>
<dbReference type="OrthoDB" id="432381at2759"/>
<dbReference type="STRING" id="157652.A0A371I0L5"/>
<organism evidence="5 6">
    <name type="scientific">Mucuna pruriens</name>
    <name type="common">Velvet bean</name>
    <name type="synonym">Dolichos pruriens</name>
    <dbReference type="NCBI Taxonomy" id="157652"/>
    <lineage>
        <taxon>Eukaryota</taxon>
        <taxon>Viridiplantae</taxon>
        <taxon>Streptophyta</taxon>
        <taxon>Embryophyta</taxon>
        <taxon>Tracheophyta</taxon>
        <taxon>Spermatophyta</taxon>
        <taxon>Magnoliopsida</taxon>
        <taxon>eudicotyledons</taxon>
        <taxon>Gunneridae</taxon>
        <taxon>Pentapetalae</taxon>
        <taxon>rosids</taxon>
        <taxon>fabids</taxon>
        <taxon>Fabales</taxon>
        <taxon>Fabaceae</taxon>
        <taxon>Papilionoideae</taxon>
        <taxon>50 kb inversion clade</taxon>
        <taxon>NPAAA clade</taxon>
        <taxon>indigoferoid/millettioid clade</taxon>
        <taxon>Phaseoleae</taxon>
        <taxon>Mucuna</taxon>
    </lineage>
</organism>
<name>A0A371I0L5_MUCPR</name>
<comment type="similarity">
    <text evidence="1">Belongs to the IUNH family.</text>
</comment>
<dbReference type="AlphaFoldDB" id="A0A371I0L5"/>
<evidence type="ECO:0000256" key="1">
    <source>
        <dbReference type="ARBA" id="ARBA00009176"/>
    </source>
</evidence>
<dbReference type="PANTHER" id="PTHR12304:SF4">
    <property type="entry name" value="URIDINE NUCLEOSIDASE"/>
    <property type="match status" value="1"/>
</dbReference>
<evidence type="ECO:0000259" key="4">
    <source>
        <dbReference type="Pfam" id="PF01156"/>
    </source>
</evidence>
<dbReference type="SUPFAM" id="SSF53590">
    <property type="entry name" value="Nucleoside hydrolase"/>
    <property type="match status" value="1"/>
</dbReference>
<dbReference type="Proteomes" id="UP000257109">
    <property type="component" value="Unassembled WGS sequence"/>
</dbReference>
<evidence type="ECO:0000256" key="2">
    <source>
        <dbReference type="ARBA" id="ARBA00022801"/>
    </source>
</evidence>
<proteinExistence type="inferred from homology"/>
<dbReference type="GO" id="GO:0006152">
    <property type="term" value="P:purine nucleoside catabolic process"/>
    <property type="evidence" value="ECO:0007669"/>
    <property type="project" value="TreeGrafter"/>
</dbReference>
<reference evidence="5" key="1">
    <citation type="submission" date="2018-05" db="EMBL/GenBank/DDBJ databases">
        <title>Draft genome of Mucuna pruriens seed.</title>
        <authorList>
            <person name="Nnadi N.E."/>
            <person name="Vos R."/>
            <person name="Hasami M.H."/>
            <person name="Devisetty U.K."/>
            <person name="Aguiy J.C."/>
        </authorList>
    </citation>
    <scope>NUCLEOTIDE SEQUENCE [LARGE SCALE GENOMIC DNA]</scope>
    <source>
        <strain evidence="5">JCA_2017</strain>
    </source>
</reference>
<protein>
    <submittedName>
        <fullName evidence="5">Uridine nucleosidase 2</fullName>
    </submittedName>
</protein>
<keyword evidence="6" id="KW-1185">Reference proteome</keyword>
<dbReference type="InterPro" id="IPR001910">
    <property type="entry name" value="Inosine/uridine_hydrolase_dom"/>
</dbReference>